<protein>
    <submittedName>
        <fullName evidence="1">Uncharacterized protein</fullName>
    </submittedName>
</protein>
<accession>A0A0G4HN36</accession>
<sequence>MLRQVLSPHSARHFAGLLPSPQYGIFSARIRELGLAVKSVRAGRQMKFHPNSVQQFFAADVQVRSFGAATPNACQLPTERLTSCMEGQVESQSPQRTENLEELAMKILTENTMPSESFAGLEVRKTRFQPTADFGVRPRGLACRDPSSEGQRWTKKRDAWLGVQLKCSTQREVAGGIYFGSGARAGKFRPDETYAGMPVLCNFLKSATDPSTWLWGITDGKKIRKRRQFYVHKRDLEEGFLRLRHQLLELYDKGVGLGQDAAFPLVPFSVLETPDSQAHKIERMSRLRWDFLLEKVPGPKITWSPTYSHISACDEEWRVPFSSQKLKIQFKTASWGSKTNRPGSALVPIRRMLGRKHVLYSENDWDFVAVAPPFNAKRNDSYPDPQNIVKTTTTGPPHVSFFYLVPMGVFRKHFPNGPMTHTAHFGDIPGSESTPRTMQVFAEFRLDLRDPEGGSRLLEILRKGRDYEGRPSPEMPRKNEVRRNTRFLLSLPLGVPSSVTQSHMQCI</sequence>
<name>A0A0G4HN36_9ALVE</name>
<reference evidence="1" key="1">
    <citation type="submission" date="2014-11" db="EMBL/GenBank/DDBJ databases">
        <authorList>
            <person name="Otto D Thomas"/>
            <person name="Naeem Raeece"/>
        </authorList>
    </citation>
    <scope>NUCLEOTIDE SEQUENCE</scope>
</reference>
<dbReference type="PhylomeDB" id="A0A0G4HN36"/>
<evidence type="ECO:0000313" key="1">
    <source>
        <dbReference type="EMBL" id="CEM45582.1"/>
    </source>
</evidence>
<dbReference type="AlphaFoldDB" id="A0A0G4HN36"/>
<dbReference type="EMBL" id="CDMZ01003226">
    <property type="protein sequence ID" value="CEM45582.1"/>
    <property type="molecule type" value="Genomic_DNA"/>
</dbReference>
<dbReference type="VEuPathDB" id="CryptoDB:Cvel_29359"/>
<organism evidence="1">
    <name type="scientific">Chromera velia CCMP2878</name>
    <dbReference type="NCBI Taxonomy" id="1169474"/>
    <lineage>
        <taxon>Eukaryota</taxon>
        <taxon>Sar</taxon>
        <taxon>Alveolata</taxon>
        <taxon>Colpodellida</taxon>
        <taxon>Chromeraceae</taxon>
        <taxon>Chromera</taxon>
    </lineage>
</organism>
<proteinExistence type="predicted"/>
<gene>
    <name evidence="1" type="ORF">Cvel_29359</name>
</gene>